<evidence type="ECO:0000313" key="1">
    <source>
        <dbReference type="EMBL" id="SVB23849.1"/>
    </source>
</evidence>
<proteinExistence type="predicted"/>
<accession>A0A382CDC2</accession>
<gene>
    <name evidence="1" type="ORF">METZ01_LOCUS176703</name>
</gene>
<name>A0A382CDC2_9ZZZZ</name>
<dbReference type="AlphaFoldDB" id="A0A382CDC2"/>
<dbReference type="Gene3D" id="3.20.20.140">
    <property type="entry name" value="Metal-dependent hydrolases"/>
    <property type="match status" value="1"/>
</dbReference>
<dbReference type="EMBL" id="UINC01033881">
    <property type="protein sequence ID" value="SVB23849.1"/>
    <property type="molecule type" value="Genomic_DNA"/>
</dbReference>
<reference evidence="1" key="1">
    <citation type="submission" date="2018-05" db="EMBL/GenBank/DDBJ databases">
        <authorList>
            <person name="Lanie J.A."/>
            <person name="Ng W.-L."/>
            <person name="Kazmierczak K.M."/>
            <person name="Andrzejewski T.M."/>
            <person name="Davidsen T.M."/>
            <person name="Wayne K.J."/>
            <person name="Tettelin H."/>
            <person name="Glass J.I."/>
            <person name="Rusch D."/>
            <person name="Podicherti R."/>
            <person name="Tsui H.-C.T."/>
            <person name="Winkler M.E."/>
        </authorList>
    </citation>
    <scope>NUCLEOTIDE SEQUENCE</scope>
</reference>
<feature type="non-terminal residue" evidence="1">
    <location>
        <position position="160"/>
    </location>
</feature>
<sequence length="160" mass="18024">MIIIDGDYPMAHNGLKFQRDLTKPISEVRSAGIINSEFDSNGYSIMASLPEMRKGEVAVAIVKVVCCILRPGNDHGDVPTDLHAYASGKSQMAYYHMLETMKEVNLLKFQNEFKDHMDLWLKEDDHMDSPVGMVLGMEGADSITTPDQLQEWYDDGLRLI</sequence>
<organism evidence="1">
    <name type="scientific">marine metagenome</name>
    <dbReference type="NCBI Taxonomy" id="408172"/>
    <lineage>
        <taxon>unclassified sequences</taxon>
        <taxon>metagenomes</taxon>
        <taxon>ecological metagenomes</taxon>
    </lineage>
</organism>
<protein>
    <submittedName>
        <fullName evidence="1">Uncharacterized protein</fullName>
    </submittedName>
</protein>